<comment type="caution">
    <text evidence="1">The sequence shown here is derived from an EMBL/GenBank/DDBJ whole genome shotgun (WGS) entry which is preliminary data.</text>
</comment>
<dbReference type="AlphaFoldDB" id="A0A2V4EFH5"/>
<accession>A0A2V4EFH5</accession>
<sequence length="193" mass="23230">MELKFSNLSLDEILSLYKFNLYYGSSSEHFYSNELVINWAEKQVMQNNDSEILLIIASLGLDKQIDSDEVITYLKRYLAKKNIAIPDINYSSLIVLKLLIQKIISSNNLNDIDFLLSSFVFKYIDLDNKYFHKITKYWLFIYYDYFARYEEPNCYYPKEQLCEKKQYDKIKFLAKRFYTLLNNKEMVQFLAKY</sequence>
<gene>
    <name evidence="1" type="ORF">DKK79_11595</name>
</gene>
<dbReference type="RefSeq" id="WP_110424224.1">
    <property type="nucleotide sequence ID" value="NZ_QGLP01000006.1"/>
</dbReference>
<dbReference type="EMBL" id="QGLP01000006">
    <property type="protein sequence ID" value="PXZ03478.1"/>
    <property type="molecule type" value="Genomic_DNA"/>
</dbReference>
<organism evidence="1 2">
    <name type="scientific">Gilliamella apicola</name>
    <dbReference type="NCBI Taxonomy" id="1196095"/>
    <lineage>
        <taxon>Bacteria</taxon>
        <taxon>Pseudomonadati</taxon>
        <taxon>Pseudomonadota</taxon>
        <taxon>Gammaproteobacteria</taxon>
        <taxon>Orbales</taxon>
        <taxon>Orbaceae</taxon>
        <taxon>Gilliamella</taxon>
    </lineage>
</organism>
<evidence type="ECO:0000313" key="2">
    <source>
        <dbReference type="Proteomes" id="UP000247483"/>
    </source>
</evidence>
<name>A0A2V4EFH5_9GAMM</name>
<protein>
    <submittedName>
        <fullName evidence="1">Uncharacterized protein</fullName>
    </submittedName>
</protein>
<reference evidence="1 2" key="1">
    <citation type="submission" date="2018-05" db="EMBL/GenBank/DDBJ databases">
        <title>Reference genomes for bee gut microbiota database.</title>
        <authorList>
            <person name="Ellegaard K.M."/>
        </authorList>
    </citation>
    <scope>NUCLEOTIDE SEQUENCE [LARGE SCALE GENOMIC DNA]</scope>
    <source>
        <strain evidence="1 2">ESL0177</strain>
    </source>
</reference>
<evidence type="ECO:0000313" key="1">
    <source>
        <dbReference type="EMBL" id="PXZ03478.1"/>
    </source>
</evidence>
<proteinExistence type="predicted"/>
<dbReference type="Proteomes" id="UP000247483">
    <property type="component" value="Unassembled WGS sequence"/>
</dbReference>